<protein>
    <submittedName>
        <fullName evidence="1">Uncharacterized protein</fullName>
    </submittedName>
</protein>
<gene>
    <name evidence="1" type="ORF">DC3_44570</name>
</gene>
<reference evidence="1 2" key="1">
    <citation type="submission" date="2019-07" db="EMBL/GenBank/DDBJ databases">
        <title>Whole genome shotgun sequence of Deinococcus cellulosilyticus NBRC 106333.</title>
        <authorList>
            <person name="Hosoyama A."/>
            <person name="Uohara A."/>
            <person name="Ohji S."/>
            <person name="Ichikawa N."/>
        </authorList>
    </citation>
    <scope>NUCLEOTIDE SEQUENCE [LARGE SCALE GENOMIC DNA]</scope>
    <source>
        <strain evidence="1 2">NBRC 106333</strain>
    </source>
</reference>
<proteinExistence type="predicted"/>
<comment type="caution">
    <text evidence="1">The sequence shown here is derived from an EMBL/GenBank/DDBJ whole genome shotgun (WGS) entry which is preliminary data.</text>
</comment>
<keyword evidence="2" id="KW-1185">Reference proteome</keyword>
<accession>A0A511N7K2</accession>
<dbReference type="RefSeq" id="WP_146888226.1">
    <property type="nucleotide sequence ID" value="NZ_BJXB01000024.1"/>
</dbReference>
<evidence type="ECO:0000313" key="1">
    <source>
        <dbReference type="EMBL" id="GEM48822.1"/>
    </source>
</evidence>
<evidence type="ECO:0000313" key="2">
    <source>
        <dbReference type="Proteomes" id="UP000321306"/>
    </source>
</evidence>
<name>A0A511N7K2_DEIC1</name>
<dbReference type="AlphaFoldDB" id="A0A511N7K2"/>
<sequence>MFKQTNPTHLKIGRGLILRLIYLAANNNALNPDAPTTMNKTILVMSMEDLQMLPSENDLRSNIRYLEEKGYVTADWLHDGSGDFKWVKLEPSGTDLVEGSISDPGVLFQRRQA</sequence>
<organism evidence="1 2">
    <name type="scientific">Deinococcus cellulosilyticus (strain DSM 18568 / NBRC 106333 / KACC 11606 / 5516J-15)</name>
    <dbReference type="NCBI Taxonomy" id="1223518"/>
    <lineage>
        <taxon>Bacteria</taxon>
        <taxon>Thermotogati</taxon>
        <taxon>Deinococcota</taxon>
        <taxon>Deinococci</taxon>
        <taxon>Deinococcales</taxon>
        <taxon>Deinococcaceae</taxon>
        <taxon>Deinococcus</taxon>
    </lineage>
</organism>
<dbReference type="EMBL" id="BJXB01000024">
    <property type="protein sequence ID" value="GEM48822.1"/>
    <property type="molecule type" value="Genomic_DNA"/>
</dbReference>
<dbReference type="Proteomes" id="UP000321306">
    <property type="component" value="Unassembled WGS sequence"/>
</dbReference>
<dbReference type="OrthoDB" id="72710at2"/>